<comment type="caution">
    <text evidence="1">The sequence shown here is derived from an EMBL/GenBank/DDBJ whole genome shotgun (WGS) entry which is preliminary data.</text>
</comment>
<organism evidence="1 2">
    <name type="scientific">Cupriavidus neocaledonicus</name>
    <dbReference type="NCBI Taxonomy" id="1040979"/>
    <lineage>
        <taxon>Bacteria</taxon>
        <taxon>Pseudomonadati</taxon>
        <taxon>Pseudomonadota</taxon>
        <taxon>Betaproteobacteria</taxon>
        <taxon>Burkholderiales</taxon>
        <taxon>Burkholderiaceae</taxon>
        <taxon>Cupriavidus</taxon>
    </lineage>
</organism>
<dbReference type="EMBL" id="OFTC01000010">
    <property type="protein sequence ID" value="SOZ35403.1"/>
    <property type="molecule type" value="Genomic_DNA"/>
</dbReference>
<gene>
    <name evidence="1" type="ORF">CBM2605_A180014</name>
</gene>
<sequence length="52" mass="6255">MRALSFWRCERDITVPAWFRADRRNLIEVKIFERTAQSITCTTLRVFPKLLV</sequence>
<name>A0ABY1UYB5_9BURK</name>
<accession>A0ABY1UYB5</accession>
<proteinExistence type="predicted"/>
<reference evidence="1 2" key="1">
    <citation type="submission" date="2018-01" db="EMBL/GenBank/DDBJ databases">
        <authorList>
            <person name="Clerissi C."/>
        </authorList>
    </citation>
    <scope>NUCLEOTIDE SEQUENCE [LARGE SCALE GENOMIC DNA]</scope>
    <source>
        <strain evidence="1">Cupriavidus taiwanensis STM 6082</strain>
    </source>
</reference>
<dbReference type="Proteomes" id="UP000256710">
    <property type="component" value="Unassembled WGS sequence"/>
</dbReference>
<keyword evidence="2" id="KW-1185">Reference proteome</keyword>
<protein>
    <recommendedName>
        <fullName evidence="3">Transposase</fullName>
    </recommendedName>
</protein>
<evidence type="ECO:0000313" key="2">
    <source>
        <dbReference type="Proteomes" id="UP000256710"/>
    </source>
</evidence>
<evidence type="ECO:0000313" key="1">
    <source>
        <dbReference type="EMBL" id="SOZ35403.1"/>
    </source>
</evidence>
<evidence type="ECO:0008006" key="3">
    <source>
        <dbReference type="Google" id="ProtNLM"/>
    </source>
</evidence>